<accession>L1LBN5</accession>
<feature type="region of interest" description="Disordered" evidence="2">
    <location>
        <begin position="403"/>
        <end position="537"/>
    </location>
</feature>
<sequence>MVAFAVALVIISFARTVSAAVPPYARDELVNLGKELREYTLQATENIKKANDLVRSIRTMVENLRLSSNNRGHSNEIVDDLIAFERKVDESRKKGNPKMTQIFRNSNTLAIEINQILDDENEDALLPKIQEAKQVLEQNKNTLGEITRQYEELVKEFKMKGNASARDTAYGGNYENYNHMPHQGDANGSQWQYREHEGVNLSPEPTEDELRNLLESNKIPKFSRDDFITIATALGRLLNKTNKKFNKDERVMTNMLDRTRNMFKKALSMIEKADEFQNTERLHIEYQRFVKYKDEAEGLYRISMETIGNIKEDKDLVIKRIETLIAELAHFGNDVPIENDLEKVYIRLCKEILIKIGEIREKTLDFSSKSTKIHGIFESVKHFFNLVEVYYDKLIFERMTNNAKKQNTQDKKSESQNENKPSEPYPRKSEIPADAEKENAEPNASGTFSENVSEPDGNGNKMRNDDPEDSHKKHDEIHKKPEEEQMPKTSNDHSNYPVKKAKVRSNIASESSVKDEDYKEEDVNIQDDHERIKETKEPMRLRNTNETDGTLLHGFNSVIFVMICIALM</sequence>
<keyword evidence="1" id="KW-0175">Coiled coil</keyword>
<feature type="compositionally biased region" description="Basic and acidic residues" evidence="2">
    <location>
        <begin position="407"/>
        <end position="440"/>
    </location>
</feature>
<name>L1LBN5_THEEQ</name>
<dbReference type="EMBL" id="ACOU01000004">
    <property type="protein sequence ID" value="EKX72832.1"/>
    <property type="molecule type" value="Genomic_DNA"/>
</dbReference>
<dbReference type="Proteomes" id="UP000031512">
    <property type="component" value="Unassembled WGS sequence"/>
</dbReference>
<dbReference type="VEuPathDB" id="PiroplasmaDB:BEWA_013910"/>
<feature type="chain" id="PRO_5003953138" evidence="3">
    <location>
        <begin position="20"/>
        <end position="568"/>
    </location>
</feature>
<feature type="compositionally biased region" description="Polar residues" evidence="2">
    <location>
        <begin position="442"/>
        <end position="452"/>
    </location>
</feature>
<comment type="caution">
    <text evidence="4">The sequence shown here is derived from an EMBL/GenBank/DDBJ whole genome shotgun (WGS) entry which is preliminary data.</text>
</comment>
<dbReference type="KEGG" id="beq:BEWA_013910"/>
<feature type="compositionally biased region" description="Basic and acidic residues" evidence="2">
    <location>
        <begin position="462"/>
        <end position="486"/>
    </location>
</feature>
<proteinExistence type="predicted"/>
<evidence type="ECO:0000313" key="5">
    <source>
        <dbReference type="Proteomes" id="UP000031512"/>
    </source>
</evidence>
<evidence type="ECO:0000313" key="4">
    <source>
        <dbReference type="EMBL" id="EKX72832.1"/>
    </source>
</evidence>
<evidence type="ECO:0000256" key="1">
    <source>
        <dbReference type="SAM" id="Coils"/>
    </source>
</evidence>
<dbReference type="RefSeq" id="XP_004832284.1">
    <property type="nucleotide sequence ID" value="XM_004832227.1"/>
</dbReference>
<dbReference type="GeneID" id="15804467"/>
<protein>
    <submittedName>
        <fullName evidence="4">Signal peptide containing protein</fullName>
    </submittedName>
</protein>
<evidence type="ECO:0000256" key="2">
    <source>
        <dbReference type="SAM" id="MobiDB-lite"/>
    </source>
</evidence>
<feature type="coiled-coil region" evidence="1">
    <location>
        <begin position="129"/>
        <end position="156"/>
    </location>
</feature>
<gene>
    <name evidence="4" type="ORF">BEWA_013910</name>
</gene>
<dbReference type="AlphaFoldDB" id="L1LBN5"/>
<organism evidence="4 5">
    <name type="scientific">Theileria equi strain WA</name>
    <dbReference type="NCBI Taxonomy" id="1537102"/>
    <lineage>
        <taxon>Eukaryota</taxon>
        <taxon>Sar</taxon>
        <taxon>Alveolata</taxon>
        <taxon>Apicomplexa</taxon>
        <taxon>Aconoidasida</taxon>
        <taxon>Piroplasmida</taxon>
        <taxon>Theileriidae</taxon>
        <taxon>Theileria</taxon>
    </lineage>
</organism>
<reference evidence="4 5" key="1">
    <citation type="journal article" date="2012" name="BMC Genomics">
        <title>Comparative genomic analysis and phylogenetic position of Theileria equi.</title>
        <authorList>
            <person name="Kappmeyer L.S."/>
            <person name="Thiagarajan M."/>
            <person name="Herndon D.R."/>
            <person name="Ramsay J.D."/>
            <person name="Caler E."/>
            <person name="Djikeng A."/>
            <person name="Gillespie J.J."/>
            <person name="Lau A.O."/>
            <person name="Roalson E.H."/>
            <person name="Silva J.C."/>
            <person name="Silva M.G."/>
            <person name="Suarez C.E."/>
            <person name="Ueti M.W."/>
            <person name="Nene V.M."/>
            <person name="Mealey R.H."/>
            <person name="Knowles D.P."/>
            <person name="Brayton K.A."/>
        </authorList>
    </citation>
    <scope>NUCLEOTIDE SEQUENCE [LARGE SCALE GENOMIC DNA]</scope>
    <source>
        <strain evidence="4 5">WA</strain>
    </source>
</reference>
<keyword evidence="3" id="KW-0732">Signal</keyword>
<feature type="compositionally biased region" description="Basic and acidic residues" evidence="2">
    <location>
        <begin position="526"/>
        <end position="537"/>
    </location>
</feature>
<keyword evidence="5" id="KW-1185">Reference proteome</keyword>
<evidence type="ECO:0000256" key="3">
    <source>
        <dbReference type="SAM" id="SignalP"/>
    </source>
</evidence>
<feature type="signal peptide" evidence="3">
    <location>
        <begin position="1"/>
        <end position="19"/>
    </location>
</feature>